<comment type="caution">
    <text evidence="2">The sequence shown here is derived from an EMBL/GenBank/DDBJ whole genome shotgun (WGS) entry which is preliminary data.</text>
</comment>
<reference evidence="2 3" key="1">
    <citation type="submission" date="2019-05" db="EMBL/GenBank/DDBJ databases">
        <title>Nakamurella sp. N5BH11, whole genome shotgun sequence.</title>
        <authorList>
            <person name="Tuo L."/>
        </authorList>
    </citation>
    <scope>NUCLEOTIDE SEQUENCE [LARGE SCALE GENOMIC DNA]</scope>
    <source>
        <strain evidence="2 3">N5BH11</strain>
    </source>
</reference>
<dbReference type="EMBL" id="SZZH01000001">
    <property type="protein sequence ID" value="TKV61024.1"/>
    <property type="molecule type" value="Genomic_DNA"/>
</dbReference>
<accession>A0A4U6QKL4</accession>
<feature type="compositionally biased region" description="Polar residues" evidence="1">
    <location>
        <begin position="55"/>
        <end position="68"/>
    </location>
</feature>
<evidence type="ECO:0000313" key="3">
    <source>
        <dbReference type="Proteomes" id="UP000306985"/>
    </source>
</evidence>
<evidence type="ECO:0008006" key="4">
    <source>
        <dbReference type="Google" id="ProtNLM"/>
    </source>
</evidence>
<dbReference type="RefSeq" id="WP_137448327.1">
    <property type="nucleotide sequence ID" value="NZ_SZZH01000001.1"/>
</dbReference>
<protein>
    <recommendedName>
        <fullName evidence="4">DUF3618 domain-containing protein</fullName>
    </recommendedName>
</protein>
<evidence type="ECO:0000256" key="1">
    <source>
        <dbReference type="SAM" id="MobiDB-lite"/>
    </source>
</evidence>
<dbReference type="AlphaFoldDB" id="A0A4U6QKL4"/>
<proteinExistence type="predicted"/>
<sequence>MADHSRTDIPPLPTGTSAGAPPPVSGSATPPAHPGGPDDSATAQARQQAGEVAETAQQTGAQVASTVKEQAGEVTAEAGRQAKQVWHEARSEFTDQATTQQQRVAGGLHTLADELHQMAQGSQENGVASDLARQAADRAHGIADWLQAREPGDLLSELQSFARRRPGVYLGVAAAAGLLVGRFTRGLTSAGDDSPSDSTNRSGVPAGATYPAPRPTRVPPPAPAVGYTGARTGLPPTDVGYTPGFGVGTGGIEEDPDLVPPASITPASAPLRGPGESVGGTVRRTDLP</sequence>
<name>A0A4U6QKL4_9ACTN</name>
<dbReference type="Proteomes" id="UP000306985">
    <property type="component" value="Unassembled WGS sequence"/>
</dbReference>
<feature type="region of interest" description="Disordered" evidence="1">
    <location>
        <begin position="1"/>
        <end position="88"/>
    </location>
</feature>
<feature type="region of interest" description="Disordered" evidence="1">
    <location>
        <begin position="187"/>
        <end position="288"/>
    </location>
</feature>
<dbReference type="OrthoDB" id="4578793at2"/>
<feature type="compositionally biased region" description="Pro residues" evidence="1">
    <location>
        <begin position="212"/>
        <end position="223"/>
    </location>
</feature>
<organism evidence="2 3">
    <name type="scientific">Nakamurella flava</name>
    <dbReference type="NCBI Taxonomy" id="2576308"/>
    <lineage>
        <taxon>Bacteria</taxon>
        <taxon>Bacillati</taxon>
        <taxon>Actinomycetota</taxon>
        <taxon>Actinomycetes</taxon>
        <taxon>Nakamurellales</taxon>
        <taxon>Nakamurellaceae</taxon>
        <taxon>Nakamurella</taxon>
    </lineage>
</organism>
<gene>
    <name evidence="2" type="ORF">FDO65_05075</name>
</gene>
<evidence type="ECO:0000313" key="2">
    <source>
        <dbReference type="EMBL" id="TKV61024.1"/>
    </source>
</evidence>
<keyword evidence="3" id="KW-1185">Reference proteome</keyword>